<reference evidence="2" key="1">
    <citation type="submission" date="2016-10" db="EMBL/GenBank/DDBJ databases">
        <authorList>
            <person name="Varghese N."/>
            <person name="Submissions S."/>
        </authorList>
    </citation>
    <scope>NUCLEOTIDE SEQUENCE [LARGE SCALE GENOMIC DNA]</scope>
    <source>
        <strain evidence="2">DSM 10146</strain>
    </source>
</reference>
<organism evidence="1 2">
    <name type="scientific">Salipiger thiooxidans</name>
    <dbReference type="NCBI Taxonomy" id="282683"/>
    <lineage>
        <taxon>Bacteria</taxon>
        <taxon>Pseudomonadati</taxon>
        <taxon>Pseudomonadota</taxon>
        <taxon>Alphaproteobacteria</taxon>
        <taxon>Rhodobacterales</taxon>
        <taxon>Roseobacteraceae</taxon>
        <taxon>Salipiger</taxon>
    </lineage>
</organism>
<dbReference type="Proteomes" id="UP000198994">
    <property type="component" value="Unassembled WGS sequence"/>
</dbReference>
<gene>
    <name evidence="1" type="ORF">SAMN04488105_108251</name>
</gene>
<accession>A0A1G7GAM6</accession>
<keyword evidence="2" id="KW-1185">Reference proteome</keyword>
<evidence type="ECO:0000313" key="1">
    <source>
        <dbReference type="EMBL" id="SDE85198.1"/>
    </source>
</evidence>
<dbReference type="AlphaFoldDB" id="A0A1G7GAM6"/>
<evidence type="ECO:0000313" key="2">
    <source>
        <dbReference type="Proteomes" id="UP000198994"/>
    </source>
</evidence>
<dbReference type="STRING" id="282683.SAMN04488105_108251"/>
<protein>
    <submittedName>
        <fullName evidence="1">Uncharacterized protein</fullName>
    </submittedName>
</protein>
<dbReference type="EMBL" id="FNAV01000008">
    <property type="protein sequence ID" value="SDE85198.1"/>
    <property type="molecule type" value="Genomic_DNA"/>
</dbReference>
<sequence length="89" mass="8816">MVPVRPRPSTSRLTISAETCSAISAAAAMAIHATASAMKPTSLLSRIPFPLPCAVSPCCDAPAMVSPEPMAATLASGVDAPGLAAPTAL</sequence>
<name>A0A1G7GAM6_9RHOB</name>
<proteinExistence type="predicted"/>